<name>A0A2A5KIK6_9HYPH</name>
<dbReference type="Proteomes" id="UP000218807">
    <property type="component" value="Unassembled WGS sequence"/>
</dbReference>
<dbReference type="EMBL" id="NXDM01000078">
    <property type="protein sequence ID" value="PCK76845.1"/>
    <property type="molecule type" value="Genomic_DNA"/>
</dbReference>
<protein>
    <submittedName>
        <fullName evidence="1">Uncharacterized protein</fullName>
    </submittedName>
</protein>
<accession>A0A2A5KIK6</accession>
<reference evidence="1 2" key="1">
    <citation type="submission" date="2017-09" db="EMBL/GenBank/DDBJ databases">
        <title>Comparative genomics of rhizobia isolated from Phaseolus vulgaris in China.</title>
        <authorList>
            <person name="Tong W."/>
        </authorList>
    </citation>
    <scope>NUCLEOTIDE SEQUENCE [LARGE SCALE GENOMIC DNA]</scope>
    <source>
        <strain evidence="1 2">L101</strain>
    </source>
</reference>
<dbReference type="AlphaFoldDB" id="A0A2A5KIK6"/>
<gene>
    <name evidence="1" type="ORF">CPT34_33315</name>
</gene>
<dbReference type="RefSeq" id="WP_096765145.1">
    <property type="nucleotide sequence ID" value="NZ_NXDM01000078.1"/>
</dbReference>
<sequence length="126" mass="14226">MEHLGGLLAVALWPETAFSRLWKRSIQRFAVLRFHKAQGSAFRRVIILVVRSKLLDRTMLYTAIPANSKIGTEFFWMTLFTADSSTGNQDSGPYSNAALPVYFDIATAGARLFHQRPEWNYSGSLV</sequence>
<evidence type="ECO:0000313" key="2">
    <source>
        <dbReference type="Proteomes" id="UP000218807"/>
    </source>
</evidence>
<evidence type="ECO:0000313" key="1">
    <source>
        <dbReference type="EMBL" id="PCK76845.1"/>
    </source>
</evidence>
<organism evidence="1 2">
    <name type="scientific">Rhizobium sophoriradicis</name>
    <dbReference type="NCBI Taxonomy" id="1535245"/>
    <lineage>
        <taxon>Bacteria</taxon>
        <taxon>Pseudomonadati</taxon>
        <taxon>Pseudomonadota</taxon>
        <taxon>Alphaproteobacteria</taxon>
        <taxon>Hyphomicrobiales</taxon>
        <taxon>Rhizobiaceae</taxon>
        <taxon>Rhizobium/Agrobacterium group</taxon>
        <taxon>Rhizobium</taxon>
    </lineage>
</organism>
<proteinExistence type="predicted"/>
<dbReference type="InterPro" id="IPR027417">
    <property type="entry name" value="P-loop_NTPase"/>
</dbReference>
<keyword evidence="2" id="KW-1185">Reference proteome</keyword>
<comment type="caution">
    <text evidence="1">The sequence shown here is derived from an EMBL/GenBank/DDBJ whole genome shotgun (WGS) entry which is preliminary data.</text>
</comment>
<dbReference type="Gene3D" id="3.40.50.300">
    <property type="entry name" value="P-loop containing nucleotide triphosphate hydrolases"/>
    <property type="match status" value="1"/>
</dbReference>